<evidence type="ECO:0000313" key="3">
    <source>
        <dbReference type="Proteomes" id="UP000185744"/>
    </source>
</evidence>
<protein>
    <submittedName>
        <fullName evidence="2">Uncharacterized protein</fullName>
    </submittedName>
</protein>
<proteinExistence type="predicted"/>
<evidence type="ECO:0000313" key="2">
    <source>
        <dbReference type="EMBL" id="OKY78112.1"/>
    </source>
</evidence>
<reference evidence="2" key="1">
    <citation type="submission" date="2016-12" db="EMBL/GenBank/DDBJ databases">
        <title>Discovery of methanogenic haloarchaea.</title>
        <authorList>
            <person name="Sorokin D.Y."/>
            <person name="Makarova K.S."/>
            <person name="Abbas B."/>
            <person name="Ferrer M."/>
            <person name="Golyshin P.N."/>
        </authorList>
    </citation>
    <scope>NUCLEOTIDE SEQUENCE [LARGE SCALE GENOMIC DNA]</scope>
    <source>
        <strain evidence="2">HMET1</strain>
    </source>
</reference>
<accession>A0A1Q6DUX2</accession>
<name>A0A1Q6DUX2_METT1</name>
<keyword evidence="1" id="KW-0812">Transmembrane</keyword>
<organism evidence="2 3">
    <name type="scientific">Methanohalarchaeum thermophilum</name>
    <dbReference type="NCBI Taxonomy" id="1903181"/>
    <lineage>
        <taxon>Archaea</taxon>
        <taxon>Methanobacteriati</taxon>
        <taxon>Methanobacteriota</taxon>
        <taxon>Methanonatronarchaeia</taxon>
        <taxon>Methanonatronarchaeales</taxon>
        <taxon>Methanonatronarchaeaceae</taxon>
        <taxon>Candidatus Methanohalarchaeum</taxon>
    </lineage>
</organism>
<keyword evidence="1" id="KW-0472">Membrane</keyword>
<dbReference type="Proteomes" id="UP000185744">
    <property type="component" value="Unassembled WGS sequence"/>
</dbReference>
<comment type="caution">
    <text evidence="2">The sequence shown here is derived from an EMBL/GenBank/DDBJ whole genome shotgun (WGS) entry which is preliminary data.</text>
</comment>
<dbReference type="InParanoid" id="A0A1Q6DUX2"/>
<keyword evidence="3" id="KW-1185">Reference proteome</keyword>
<evidence type="ECO:0000256" key="1">
    <source>
        <dbReference type="SAM" id="Phobius"/>
    </source>
</evidence>
<feature type="transmembrane region" description="Helical" evidence="1">
    <location>
        <begin position="36"/>
        <end position="58"/>
    </location>
</feature>
<sequence length="66" mass="7262">MERKKAIKKGLNLGVEFALLVITATLGGYYLGKMTIGAAIGMVIGSIAGFLAMTYWALRIYRDYKE</sequence>
<feature type="transmembrane region" description="Helical" evidence="1">
    <location>
        <begin position="12"/>
        <end position="30"/>
    </location>
</feature>
<dbReference type="AlphaFoldDB" id="A0A1Q6DUX2"/>
<dbReference type="EMBL" id="MSDW01000001">
    <property type="protein sequence ID" value="OKY78112.1"/>
    <property type="molecule type" value="Genomic_DNA"/>
</dbReference>
<dbReference type="STRING" id="1903181.BTN85_0597"/>
<keyword evidence="1" id="KW-1133">Transmembrane helix</keyword>
<gene>
    <name evidence="2" type="ORF">BTN85_0597</name>
</gene>